<reference evidence="3" key="1">
    <citation type="submission" date="2025-08" db="UniProtKB">
        <authorList>
            <consortium name="RefSeq"/>
        </authorList>
    </citation>
    <scope>IDENTIFICATION</scope>
    <source>
        <tissue evidence="3">Muscle</tissue>
    </source>
</reference>
<gene>
    <name evidence="3" type="primary">LOC117243044</name>
</gene>
<dbReference type="GeneID" id="117243044"/>
<feature type="transmembrane region" description="Helical" evidence="1">
    <location>
        <begin position="72"/>
        <end position="94"/>
    </location>
</feature>
<dbReference type="Proteomes" id="UP000504631">
    <property type="component" value="Unplaced"/>
</dbReference>
<keyword evidence="2" id="KW-1185">Reference proteome</keyword>
<dbReference type="KEGG" id="bvk:117243044"/>
<organism evidence="2 3">
    <name type="scientific">Bombus vosnesenskii</name>
    <dbReference type="NCBI Taxonomy" id="207650"/>
    <lineage>
        <taxon>Eukaryota</taxon>
        <taxon>Metazoa</taxon>
        <taxon>Ecdysozoa</taxon>
        <taxon>Arthropoda</taxon>
        <taxon>Hexapoda</taxon>
        <taxon>Insecta</taxon>
        <taxon>Pterygota</taxon>
        <taxon>Neoptera</taxon>
        <taxon>Endopterygota</taxon>
        <taxon>Hymenoptera</taxon>
        <taxon>Apocrita</taxon>
        <taxon>Aculeata</taxon>
        <taxon>Apoidea</taxon>
        <taxon>Anthophila</taxon>
        <taxon>Apidae</taxon>
        <taxon>Bombus</taxon>
        <taxon>Pyrobombus</taxon>
    </lineage>
</organism>
<protein>
    <submittedName>
        <fullName evidence="3">Uncharacterized protein LOC117243044</fullName>
    </submittedName>
</protein>
<evidence type="ECO:0000313" key="2">
    <source>
        <dbReference type="Proteomes" id="UP000504631"/>
    </source>
</evidence>
<keyword evidence="1" id="KW-0472">Membrane</keyword>
<dbReference type="AlphaFoldDB" id="A0A6J3LLM8"/>
<dbReference type="RefSeq" id="XP_033366095.1">
    <property type="nucleotide sequence ID" value="XM_033510204.1"/>
</dbReference>
<accession>A0A6J3LLM8</accession>
<keyword evidence="1" id="KW-0812">Transmembrane</keyword>
<sequence>MATVFESSFLSNRAHRVEERYEESANTFGKCDCTSYSYLALSVILFMIGTAITIFSLDDIVGGHIFFKLGHMWLIGPIFICSGLMVAVKCMLYLRRKSVIQMIFHQRQLFRHLQELSGARGIERIDIQTPGPPSYEAIAQEICNELPPPSYAEAVALVRKTIESNTKSNSASVSCDSIAIDQNVRCKP</sequence>
<proteinExistence type="predicted"/>
<keyword evidence="1" id="KW-1133">Transmembrane helix</keyword>
<evidence type="ECO:0000313" key="3">
    <source>
        <dbReference type="RefSeq" id="XP_033366095.1"/>
    </source>
</evidence>
<name>A0A6J3LLM8_9HYME</name>
<evidence type="ECO:0000256" key="1">
    <source>
        <dbReference type="SAM" id="Phobius"/>
    </source>
</evidence>
<feature type="transmembrane region" description="Helical" evidence="1">
    <location>
        <begin position="36"/>
        <end position="57"/>
    </location>
</feature>